<dbReference type="Proteomes" id="UP000284751">
    <property type="component" value="Unassembled WGS sequence"/>
</dbReference>
<name>A0A412AR73_9FIRM</name>
<keyword evidence="2" id="KW-1133">Transmembrane helix</keyword>
<organism evidence="4 5">
    <name type="scientific">[Clostridium] leptum</name>
    <dbReference type="NCBI Taxonomy" id="1535"/>
    <lineage>
        <taxon>Bacteria</taxon>
        <taxon>Bacillati</taxon>
        <taxon>Bacillota</taxon>
        <taxon>Clostridia</taxon>
        <taxon>Eubacteriales</taxon>
        <taxon>Oscillospiraceae</taxon>
        <taxon>Oscillospiraceae incertae sedis</taxon>
    </lineage>
</organism>
<feature type="signal peptide" evidence="3">
    <location>
        <begin position="1"/>
        <end position="27"/>
    </location>
</feature>
<evidence type="ECO:0000313" key="5">
    <source>
        <dbReference type="Proteomes" id="UP000284751"/>
    </source>
</evidence>
<gene>
    <name evidence="4" type="ORF">DWY99_14040</name>
</gene>
<feature type="transmembrane region" description="Helical" evidence="2">
    <location>
        <begin position="592"/>
        <end position="611"/>
    </location>
</feature>
<dbReference type="EMBL" id="QRTC01000100">
    <property type="protein sequence ID" value="RGQ33376.1"/>
    <property type="molecule type" value="Genomic_DNA"/>
</dbReference>
<evidence type="ECO:0000313" key="4">
    <source>
        <dbReference type="EMBL" id="RGQ33376.1"/>
    </source>
</evidence>
<sequence>MYRYLKKLLTGVLSLTVLCAAAMPSMALDGTGNAASVDGQEYATVQEAIDNGDGKTVTLLGDAKENVVIPEGATVTLDLGTFTLANNGASHTITNKGTLTIQGSGKVDNENHGKAALWNEGTAVLNGGTFDRSKEAGSSAEASGSNSYYTVVNHGNMTINNGVTITQNGKFSSLLENGWYNGTQNTSGQPSVLTIKGGTFSGGLNTIKNDDYGKLIVEGGTFTNVAQAALLNWNEAEISGGDFQADEGSSCVILNGYLDDTMDAGKLTITGGTFTGGDSTDALNTMGGSSNSGNIQISGGTLNGDIVLGADSNSAAGKLAIFGSAVVNGSVTNTKKDDVTISGGSVAGEVSNSGNGSTSITGGAFAQKPADEYIGGASAVAKYQAAGGAAAYYIGEESINQAAANAESGSTLEVLKGDVKLDITADDVTVKNFGDGDVTVNDQDVPAGGEGIVTHTHKAEKKEAKAATCTEAGNQEYWYCADCGKYFTDAACQNETTWDKLVIAAKGHEAEKTEAKAATATEAGNKEYWYCPVCGKYFSDEALTKEISKEDTIIPATGTTSSKPEDTSKPGDPTSSNSENSNRPQTGESFQFTLWVALLVLAGGSFASVALSRSKRKAS</sequence>
<proteinExistence type="predicted"/>
<keyword evidence="2" id="KW-0472">Membrane</keyword>
<evidence type="ECO:0008006" key="6">
    <source>
        <dbReference type="Google" id="ProtNLM"/>
    </source>
</evidence>
<dbReference type="AlphaFoldDB" id="A0A412AR73"/>
<feature type="compositionally biased region" description="Polar residues" evidence="1">
    <location>
        <begin position="573"/>
        <end position="586"/>
    </location>
</feature>
<feature type="chain" id="PRO_5038895908" description="LPXTG cell wall anchor domain-containing protein" evidence="3">
    <location>
        <begin position="28"/>
        <end position="619"/>
    </location>
</feature>
<evidence type="ECO:0000256" key="3">
    <source>
        <dbReference type="SAM" id="SignalP"/>
    </source>
</evidence>
<reference evidence="4 5" key="1">
    <citation type="submission" date="2018-08" db="EMBL/GenBank/DDBJ databases">
        <title>A genome reference for cultivated species of the human gut microbiota.</title>
        <authorList>
            <person name="Zou Y."/>
            <person name="Xue W."/>
            <person name="Luo G."/>
        </authorList>
    </citation>
    <scope>NUCLEOTIDE SEQUENCE [LARGE SCALE GENOMIC DNA]</scope>
    <source>
        <strain evidence="4 5">AF28-26</strain>
    </source>
</reference>
<accession>A0A412AR73</accession>
<keyword evidence="3" id="KW-0732">Signal</keyword>
<feature type="region of interest" description="Disordered" evidence="1">
    <location>
        <begin position="549"/>
        <end position="586"/>
    </location>
</feature>
<comment type="caution">
    <text evidence="4">The sequence shown here is derived from an EMBL/GenBank/DDBJ whole genome shotgun (WGS) entry which is preliminary data.</text>
</comment>
<protein>
    <recommendedName>
        <fullName evidence="6">LPXTG cell wall anchor domain-containing protein</fullName>
    </recommendedName>
</protein>
<evidence type="ECO:0000256" key="1">
    <source>
        <dbReference type="SAM" id="MobiDB-lite"/>
    </source>
</evidence>
<evidence type="ECO:0000256" key="2">
    <source>
        <dbReference type="SAM" id="Phobius"/>
    </source>
</evidence>
<keyword evidence="2" id="KW-0812">Transmembrane</keyword>